<dbReference type="EMBL" id="JAHHHN010000015">
    <property type="protein sequence ID" value="MBW4563759.1"/>
    <property type="molecule type" value="Genomic_DNA"/>
</dbReference>
<evidence type="ECO:0000259" key="3">
    <source>
        <dbReference type="PROSITE" id="PS50975"/>
    </source>
</evidence>
<dbReference type="PANTHER" id="PTHR21621">
    <property type="entry name" value="RIBOSOMAL PROTEIN S6 MODIFICATION PROTEIN"/>
    <property type="match status" value="1"/>
</dbReference>
<sequence>MKTPFVISIIQRVVDKIGAVLIVDPECKFVGHITFKNGNKTVFRSTQFNINGFGSAEIAKDKGSASFFLRHFGYKVPEGKTFFNDQLCNKIKTLRNTDDGFFYAKTLGFPVIVKPLNLSQGILVTKVYNKREYYQVANKILRITAGFIVERFHSGNDYRIVVLDEEVLIAYQRIPLFIVGDAKSSVLELLHNKQEILNKTGRRIINFDDFRIKRKLQRQKLTFDSVIPKDSIVYLLDNANLSSGGEAVDVTETIHPDFKKLAVNITKDMGLRLAGVDIITSDITMPMIEYTIIEVNGSPGLLNYASFGELQIQRVENLYLKLLTALEKEHENRPCRTVG</sequence>
<dbReference type="Pfam" id="PF08443">
    <property type="entry name" value="RimK"/>
    <property type="match status" value="1"/>
</dbReference>
<keyword evidence="2" id="KW-0547">Nucleotide-binding</keyword>
<dbReference type="AlphaFoldDB" id="A0A951Q0Z9"/>
<proteinExistence type="predicted"/>
<evidence type="ECO:0000313" key="5">
    <source>
        <dbReference type="Proteomes" id="UP000715781"/>
    </source>
</evidence>
<dbReference type="Gene3D" id="3.30.1490.20">
    <property type="entry name" value="ATP-grasp fold, A domain"/>
    <property type="match status" value="1"/>
</dbReference>
<dbReference type="PROSITE" id="PS50975">
    <property type="entry name" value="ATP_GRASP"/>
    <property type="match status" value="1"/>
</dbReference>
<evidence type="ECO:0000256" key="1">
    <source>
        <dbReference type="ARBA" id="ARBA00022598"/>
    </source>
</evidence>
<gene>
    <name evidence="4" type="ORF">KME32_21960</name>
</gene>
<protein>
    <submittedName>
        <fullName evidence="4">Cyanophycin synthetase</fullName>
    </submittedName>
</protein>
<keyword evidence="1" id="KW-0436">Ligase</keyword>
<dbReference type="Gene3D" id="3.30.470.20">
    <property type="entry name" value="ATP-grasp fold, B domain"/>
    <property type="match status" value="2"/>
</dbReference>
<dbReference type="GO" id="GO:0018169">
    <property type="term" value="F:ribosomal S6-glutamic acid ligase activity"/>
    <property type="evidence" value="ECO:0007669"/>
    <property type="project" value="TreeGrafter"/>
</dbReference>
<dbReference type="GO" id="GO:0046872">
    <property type="term" value="F:metal ion binding"/>
    <property type="evidence" value="ECO:0007669"/>
    <property type="project" value="InterPro"/>
</dbReference>
<name>A0A951Q0Z9_9NOST</name>
<dbReference type="InterPro" id="IPR013651">
    <property type="entry name" value="ATP-grasp_RimK-type"/>
</dbReference>
<dbReference type="InterPro" id="IPR011761">
    <property type="entry name" value="ATP-grasp"/>
</dbReference>
<reference evidence="4" key="1">
    <citation type="submission" date="2021-05" db="EMBL/GenBank/DDBJ databases">
        <authorList>
            <person name="Pietrasiak N."/>
            <person name="Ward R."/>
            <person name="Stajich J.E."/>
            <person name="Kurbessoian T."/>
        </authorList>
    </citation>
    <scope>NUCLEOTIDE SEQUENCE</scope>
    <source>
        <strain evidence="4">JT2-VF2</strain>
    </source>
</reference>
<comment type="caution">
    <text evidence="4">The sequence shown here is derived from an EMBL/GenBank/DDBJ whole genome shotgun (WGS) entry which is preliminary data.</text>
</comment>
<dbReference type="InterPro" id="IPR013815">
    <property type="entry name" value="ATP_grasp_subdomain_1"/>
</dbReference>
<dbReference type="GO" id="GO:0005737">
    <property type="term" value="C:cytoplasm"/>
    <property type="evidence" value="ECO:0007669"/>
    <property type="project" value="TreeGrafter"/>
</dbReference>
<feature type="domain" description="ATP-grasp" evidence="3">
    <location>
        <begin position="66"/>
        <end position="324"/>
    </location>
</feature>
<organism evidence="4 5">
    <name type="scientific">Mojavia pulchra JT2-VF2</name>
    <dbReference type="NCBI Taxonomy" id="287848"/>
    <lineage>
        <taxon>Bacteria</taxon>
        <taxon>Bacillati</taxon>
        <taxon>Cyanobacteriota</taxon>
        <taxon>Cyanophyceae</taxon>
        <taxon>Nostocales</taxon>
        <taxon>Nostocaceae</taxon>
    </lineage>
</organism>
<dbReference type="GO" id="GO:0005524">
    <property type="term" value="F:ATP binding"/>
    <property type="evidence" value="ECO:0007669"/>
    <property type="project" value="UniProtKB-UniRule"/>
</dbReference>
<accession>A0A951Q0Z9</accession>
<dbReference type="SUPFAM" id="SSF56059">
    <property type="entry name" value="Glutathione synthetase ATP-binding domain-like"/>
    <property type="match status" value="1"/>
</dbReference>
<keyword evidence="2" id="KW-0067">ATP-binding</keyword>
<dbReference type="GO" id="GO:0008716">
    <property type="term" value="F:D-alanine-D-alanine ligase activity"/>
    <property type="evidence" value="ECO:0007669"/>
    <property type="project" value="InterPro"/>
</dbReference>
<dbReference type="PANTHER" id="PTHR21621:SF0">
    <property type="entry name" value="BETA-CITRYLGLUTAMATE SYNTHASE B-RELATED"/>
    <property type="match status" value="1"/>
</dbReference>
<evidence type="ECO:0000256" key="2">
    <source>
        <dbReference type="PROSITE-ProRule" id="PRU00409"/>
    </source>
</evidence>
<dbReference type="InterPro" id="IPR011095">
    <property type="entry name" value="Dala_Dala_lig_C"/>
</dbReference>
<evidence type="ECO:0000313" key="4">
    <source>
        <dbReference type="EMBL" id="MBW4563759.1"/>
    </source>
</evidence>
<dbReference type="GO" id="GO:0009432">
    <property type="term" value="P:SOS response"/>
    <property type="evidence" value="ECO:0007669"/>
    <property type="project" value="TreeGrafter"/>
</dbReference>
<reference evidence="4" key="2">
    <citation type="journal article" date="2022" name="Microbiol. Resour. Announc.">
        <title>Metagenome Sequencing to Explore Phylogenomics of Terrestrial Cyanobacteria.</title>
        <authorList>
            <person name="Ward R.D."/>
            <person name="Stajich J.E."/>
            <person name="Johansen J.R."/>
            <person name="Huntemann M."/>
            <person name="Clum A."/>
            <person name="Foster B."/>
            <person name="Foster B."/>
            <person name="Roux S."/>
            <person name="Palaniappan K."/>
            <person name="Varghese N."/>
            <person name="Mukherjee S."/>
            <person name="Reddy T.B.K."/>
            <person name="Daum C."/>
            <person name="Copeland A."/>
            <person name="Chen I.A."/>
            <person name="Ivanova N.N."/>
            <person name="Kyrpides N.C."/>
            <person name="Shapiro N."/>
            <person name="Eloe-Fadrosh E.A."/>
            <person name="Pietrasiak N."/>
        </authorList>
    </citation>
    <scope>NUCLEOTIDE SEQUENCE</scope>
    <source>
        <strain evidence="4">JT2-VF2</strain>
    </source>
</reference>
<dbReference type="Pfam" id="PF07478">
    <property type="entry name" value="Dala_Dala_lig_C"/>
    <property type="match status" value="1"/>
</dbReference>
<dbReference type="Proteomes" id="UP000715781">
    <property type="component" value="Unassembled WGS sequence"/>
</dbReference>